<dbReference type="RefSeq" id="WP_090649471.1">
    <property type="nucleotide sequence ID" value="NZ_CBCRYE010000003.1"/>
</dbReference>
<evidence type="ECO:0000259" key="9">
    <source>
        <dbReference type="SMART" id="SM00965"/>
    </source>
</evidence>
<feature type="signal peptide" evidence="8">
    <location>
        <begin position="1"/>
        <end position="29"/>
    </location>
</feature>
<organism evidence="10 11">
    <name type="scientific">Asticcacaulis taihuensis</name>
    <dbReference type="NCBI Taxonomy" id="260084"/>
    <lineage>
        <taxon>Bacteria</taxon>
        <taxon>Pseudomonadati</taxon>
        <taxon>Pseudomonadota</taxon>
        <taxon>Alphaproteobacteria</taxon>
        <taxon>Caulobacterales</taxon>
        <taxon>Caulobacteraceae</taxon>
        <taxon>Asticcacaulis</taxon>
    </lineage>
</organism>
<dbReference type="EMBL" id="FMTS01000005">
    <property type="protein sequence ID" value="SCW72232.1"/>
    <property type="molecule type" value="Genomic_DNA"/>
</dbReference>
<keyword evidence="4" id="KW-0408">Iron</keyword>
<keyword evidence="8" id="KW-0732">Signal</keyword>
<keyword evidence="5 7" id="KW-0472">Membrane</keyword>
<evidence type="ECO:0000256" key="3">
    <source>
        <dbReference type="ARBA" id="ARBA00022496"/>
    </source>
</evidence>
<dbReference type="PANTHER" id="PTHR40980">
    <property type="entry name" value="PLUG DOMAIN-CONTAINING PROTEIN"/>
    <property type="match status" value="1"/>
</dbReference>
<evidence type="ECO:0000256" key="1">
    <source>
        <dbReference type="ARBA" id="ARBA00004442"/>
    </source>
</evidence>
<evidence type="ECO:0000256" key="6">
    <source>
        <dbReference type="ARBA" id="ARBA00023237"/>
    </source>
</evidence>
<dbReference type="Gene3D" id="3.55.50.30">
    <property type="match status" value="1"/>
</dbReference>
<gene>
    <name evidence="10" type="ORF">SAMN02927928_2910</name>
</gene>
<dbReference type="GO" id="GO:0006826">
    <property type="term" value="P:iron ion transport"/>
    <property type="evidence" value="ECO:0007669"/>
    <property type="project" value="UniProtKB-KW"/>
</dbReference>
<dbReference type="OrthoDB" id="5476657at2"/>
<reference evidence="11" key="1">
    <citation type="submission" date="2016-10" db="EMBL/GenBank/DDBJ databases">
        <authorList>
            <person name="Varghese N."/>
            <person name="Submissions S."/>
        </authorList>
    </citation>
    <scope>NUCLEOTIDE SEQUENCE [LARGE SCALE GENOMIC DNA]</scope>
    <source>
        <strain evidence="11">CGMCC 1.3431</strain>
    </source>
</reference>
<dbReference type="Proteomes" id="UP000199150">
    <property type="component" value="Unassembled WGS sequence"/>
</dbReference>
<keyword evidence="10" id="KW-0675">Receptor</keyword>
<evidence type="ECO:0000256" key="8">
    <source>
        <dbReference type="SAM" id="SignalP"/>
    </source>
</evidence>
<dbReference type="InterPro" id="IPR036942">
    <property type="entry name" value="Beta-barrel_TonB_sf"/>
</dbReference>
<comment type="similarity">
    <text evidence="7">Belongs to the TonB-dependent receptor family.</text>
</comment>
<evidence type="ECO:0000313" key="10">
    <source>
        <dbReference type="EMBL" id="SCW72232.1"/>
    </source>
</evidence>
<evidence type="ECO:0000256" key="2">
    <source>
        <dbReference type="ARBA" id="ARBA00022448"/>
    </source>
</evidence>
<name>A0A1G4SSQ1_9CAUL</name>
<dbReference type="InterPro" id="IPR010104">
    <property type="entry name" value="TonB_rcpt_bac"/>
</dbReference>
<evidence type="ECO:0000313" key="11">
    <source>
        <dbReference type="Proteomes" id="UP000199150"/>
    </source>
</evidence>
<evidence type="ECO:0000256" key="7">
    <source>
        <dbReference type="RuleBase" id="RU003357"/>
    </source>
</evidence>
<dbReference type="InterPro" id="IPR012910">
    <property type="entry name" value="Plug_dom"/>
</dbReference>
<proteinExistence type="inferred from homology"/>
<dbReference type="InterPro" id="IPR037066">
    <property type="entry name" value="Plug_dom_sf"/>
</dbReference>
<dbReference type="AlphaFoldDB" id="A0A1G4SSQ1"/>
<dbReference type="Pfam" id="PF07715">
    <property type="entry name" value="Plug"/>
    <property type="match status" value="1"/>
</dbReference>
<dbReference type="STRING" id="260084.SAMN02927928_2910"/>
<dbReference type="InterPro" id="IPR000531">
    <property type="entry name" value="Beta-barrel_TonB"/>
</dbReference>
<dbReference type="Pfam" id="PF00593">
    <property type="entry name" value="TonB_dep_Rec_b-barrel"/>
    <property type="match status" value="1"/>
</dbReference>
<keyword evidence="3" id="KW-0410">Iron transport</keyword>
<keyword evidence="7" id="KW-0798">TonB box</keyword>
<keyword evidence="2" id="KW-0813">Transport</keyword>
<comment type="subcellular location">
    <subcellularLocation>
        <location evidence="1 7">Cell outer membrane</location>
    </subcellularLocation>
</comment>
<dbReference type="GO" id="GO:0009279">
    <property type="term" value="C:cell outer membrane"/>
    <property type="evidence" value="ECO:0007669"/>
    <property type="project" value="UniProtKB-SubCell"/>
</dbReference>
<protein>
    <submittedName>
        <fullName evidence="10">TonB-dependent receptor</fullName>
    </submittedName>
</protein>
<evidence type="ECO:0000256" key="4">
    <source>
        <dbReference type="ARBA" id="ARBA00023004"/>
    </source>
</evidence>
<accession>A0A1G4SSQ1</accession>
<dbReference type="InterPro" id="IPR011662">
    <property type="entry name" value="Secretin/TonB_short_N"/>
</dbReference>
<feature type="domain" description="Secretin/TonB short N-terminal" evidence="9">
    <location>
        <begin position="54"/>
        <end position="106"/>
    </location>
</feature>
<keyword evidence="11" id="KW-1185">Reference proteome</keyword>
<dbReference type="Gene3D" id="2.170.130.10">
    <property type="entry name" value="TonB-dependent receptor, plug domain"/>
    <property type="match status" value="1"/>
</dbReference>
<dbReference type="Gene3D" id="2.40.170.20">
    <property type="entry name" value="TonB-dependent receptor, beta-barrel domain"/>
    <property type="match status" value="1"/>
</dbReference>
<dbReference type="SUPFAM" id="SSF56935">
    <property type="entry name" value="Porins"/>
    <property type="match status" value="1"/>
</dbReference>
<dbReference type="NCBIfam" id="TIGR01782">
    <property type="entry name" value="TonB-Xanth-Caul"/>
    <property type="match status" value="1"/>
</dbReference>
<dbReference type="SMART" id="SM00965">
    <property type="entry name" value="STN"/>
    <property type="match status" value="1"/>
</dbReference>
<dbReference type="PANTHER" id="PTHR40980:SF3">
    <property type="entry name" value="TONB-DEPENDENT RECEPTOR-LIKE BETA-BARREL DOMAIN-CONTAINING PROTEIN"/>
    <property type="match status" value="1"/>
</dbReference>
<evidence type="ECO:0000256" key="5">
    <source>
        <dbReference type="ARBA" id="ARBA00023136"/>
    </source>
</evidence>
<keyword evidence="3" id="KW-0406">Ion transport</keyword>
<keyword evidence="6" id="KW-0998">Cell outer membrane</keyword>
<sequence length="961" mass="103254">MSHWNNAAFRAALMGSVAAVVMVAHPAAAQTKTFNIPAQDAATGIPAFVKQSGLQVLATAADLQGIRTNAVSGSLSNDAALSQLVANTGLAVKTNDGASAVIVRAAAADAVASEAAAEAPADPQEVVVVGVRKSLRDALDVKRRNTGIVEAISSKDIGALPDVTIAETLNRLPGITATRDRGNDSQASIRGLGARMVLGTVNGREVASSEPDRNVRWEVYPSEVVSGAAVYKSSEARLISGGISGTVDLQTIRPLDYKGPSFVLRAGPVYYDGGSAFPNYDGLGYRASASFVHRFSNSFAAVLGLTSQVQKNGYESVQGWGYNSGADNGPVVAGDATKYNTPWGAQAEAKRLKESRFGASLGLQFKPTDNFQLSYDLLYSDIKIHELQDQAWYGDGAWGNWDGGNYGNYTDGATASGQAPVINSNGDVVAASVAWAGDKSVVARYTEDKTLIVQGLNGKWTSEHWTVSADASYSKAQRYNLWAANELAYWPSLMTYDFRDKPVITVSSAPEDNTQTAQTGQTSLGAVTDELGAVHLDFERHLDSGFFKSILFGVRASDRTKALGSLNSTVSPIIGAVPDYLLSGYSFKNFNIPTILTGDFGALATHLYGTSFDIDPKTTPITDRVKEKVSEAYLEGTYATTIGGIPVDGNIGVRVVDVDATSAGTSTVAGAWYEATPGNWVQTMVTTPVTGGASYSKVLPSATARLDFGNGQYLKLSAAKVISRPPLNDMIITRQISSSAPYTGSSGNPYLKPFEATQLDISYENYFNKDALFAVSVYHKQVDNFVGYASRQETIDGNVYTLTSPVNSDKGGRIDGVELTYQSSFGFIGLDHFGIYSNYAYVDSDLTEMSAGLPLNGLAKNTGTLDFWYSDHGIDARLGTKYHDTYTAIYGWNDAQLIRVRPETTMDFSISYQINPIVQVRFQANNLLDTPLRTYNDNVKDRLGRYDLYGKRYLLDFTLKY</sequence>
<feature type="chain" id="PRO_5011734815" evidence="8">
    <location>
        <begin position="30"/>
        <end position="961"/>
    </location>
</feature>